<evidence type="ECO:0000313" key="3">
    <source>
        <dbReference type="Proteomes" id="UP000008810"/>
    </source>
</evidence>
<dbReference type="Proteomes" id="UP000008810">
    <property type="component" value="Chromosome 1"/>
</dbReference>
<dbReference type="EnsemblPlants" id="KQK23498">
    <property type="protein sequence ID" value="KQK23498"/>
    <property type="gene ID" value="BRADI_1g74215v3"/>
</dbReference>
<dbReference type="InParanoid" id="A0A0Q3SEM7"/>
<protein>
    <submittedName>
        <fullName evidence="1 2">Uncharacterized protein</fullName>
    </submittedName>
</protein>
<accession>A0A0Q3SEM7</accession>
<reference evidence="2" key="3">
    <citation type="submission" date="2018-08" db="UniProtKB">
        <authorList>
            <consortium name="EnsemblPlants"/>
        </authorList>
    </citation>
    <scope>IDENTIFICATION</scope>
    <source>
        <strain evidence="2">cv. Bd21</strain>
    </source>
</reference>
<reference evidence="1" key="2">
    <citation type="submission" date="2017-06" db="EMBL/GenBank/DDBJ databases">
        <title>WGS assembly of Brachypodium distachyon.</title>
        <authorList>
            <consortium name="The International Brachypodium Initiative"/>
            <person name="Lucas S."/>
            <person name="Harmon-Smith M."/>
            <person name="Lail K."/>
            <person name="Tice H."/>
            <person name="Grimwood J."/>
            <person name="Bruce D."/>
            <person name="Barry K."/>
            <person name="Shu S."/>
            <person name="Lindquist E."/>
            <person name="Wang M."/>
            <person name="Pitluck S."/>
            <person name="Vogel J.P."/>
            <person name="Garvin D.F."/>
            <person name="Mockler T.C."/>
            <person name="Schmutz J."/>
            <person name="Rokhsar D."/>
            <person name="Bevan M.W."/>
        </authorList>
    </citation>
    <scope>NUCLEOTIDE SEQUENCE</scope>
    <source>
        <strain evidence="1">Bd21</strain>
    </source>
</reference>
<gene>
    <name evidence="1" type="ORF">BRADI_1g74215v3</name>
</gene>
<organism evidence="1">
    <name type="scientific">Brachypodium distachyon</name>
    <name type="common">Purple false brome</name>
    <name type="synonym">Trachynia distachya</name>
    <dbReference type="NCBI Taxonomy" id="15368"/>
    <lineage>
        <taxon>Eukaryota</taxon>
        <taxon>Viridiplantae</taxon>
        <taxon>Streptophyta</taxon>
        <taxon>Embryophyta</taxon>
        <taxon>Tracheophyta</taxon>
        <taxon>Spermatophyta</taxon>
        <taxon>Magnoliopsida</taxon>
        <taxon>Liliopsida</taxon>
        <taxon>Poales</taxon>
        <taxon>Poaceae</taxon>
        <taxon>BOP clade</taxon>
        <taxon>Pooideae</taxon>
        <taxon>Stipodae</taxon>
        <taxon>Brachypodieae</taxon>
        <taxon>Brachypodium</taxon>
    </lineage>
</organism>
<dbReference type="EMBL" id="CM000880">
    <property type="protein sequence ID" value="KQK23498.1"/>
    <property type="molecule type" value="Genomic_DNA"/>
</dbReference>
<dbReference type="Gramene" id="KQK23498">
    <property type="protein sequence ID" value="KQK23498"/>
    <property type="gene ID" value="BRADI_1g74215v3"/>
</dbReference>
<evidence type="ECO:0000313" key="2">
    <source>
        <dbReference type="EnsemblPlants" id="KQK23498"/>
    </source>
</evidence>
<reference evidence="1 2" key="1">
    <citation type="journal article" date="2010" name="Nature">
        <title>Genome sequencing and analysis of the model grass Brachypodium distachyon.</title>
        <authorList>
            <consortium name="International Brachypodium Initiative"/>
        </authorList>
    </citation>
    <scope>NUCLEOTIDE SEQUENCE [LARGE SCALE GENOMIC DNA]</scope>
    <source>
        <strain evidence="1 2">Bd21</strain>
    </source>
</reference>
<dbReference type="AlphaFoldDB" id="A0A0Q3SEM7"/>
<name>A0A0Q3SEM7_BRADI</name>
<evidence type="ECO:0000313" key="1">
    <source>
        <dbReference type="EMBL" id="KQK23498.1"/>
    </source>
</evidence>
<proteinExistence type="predicted"/>
<sequence>MKKGSSFSGVNLSAGYFERTLWLIKLPVFSFYMANIPGTMQSLQSQSILPQMQFGLTRGHPQSSDPNDE</sequence>
<keyword evidence="3" id="KW-1185">Reference proteome</keyword>